<organism evidence="2 3">
    <name type="scientific">Ignicoccus pacificus DSM 13166</name>
    <dbReference type="NCBI Taxonomy" id="940294"/>
    <lineage>
        <taxon>Archaea</taxon>
        <taxon>Thermoproteota</taxon>
        <taxon>Thermoprotei</taxon>
        <taxon>Desulfurococcales</taxon>
        <taxon>Desulfurococcaceae</taxon>
        <taxon>Ignicoccus</taxon>
    </lineage>
</organism>
<name>A0A977PLK1_9CREN</name>
<dbReference type="SUPFAM" id="SSF51556">
    <property type="entry name" value="Metallo-dependent hydrolases"/>
    <property type="match status" value="1"/>
</dbReference>
<dbReference type="EMBL" id="CP006868">
    <property type="protein sequence ID" value="UXD22589.1"/>
    <property type="molecule type" value="Genomic_DNA"/>
</dbReference>
<dbReference type="KEGG" id="ipc:IPA_06495"/>
<feature type="domain" description="Amidohydrolase 3" evidence="1">
    <location>
        <begin position="3"/>
        <end position="336"/>
    </location>
</feature>
<evidence type="ECO:0000313" key="2">
    <source>
        <dbReference type="EMBL" id="UXD22589.1"/>
    </source>
</evidence>
<gene>
    <name evidence="2" type="ORF">IPA_06495</name>
</gene>
<dbReference type="PANTHER" id="PTHR22642">
    <property type="entry name" value="IMIDAZOLONEPROPIONASE"/>
    <property type="match status" value="1"/>
</dbReference>
<dbReference type="Pfam" id="PF07969">
    <property type="entry name" value="Amidohydro_3"/>
    <property type="match status" value="1"/>
</dbReference>
<dbReference type="PANTHER" id="PTHR22642:SF2">
    <property type="entry name" value="PROTEIN LONG AFTER FAR-RED 3"/>
    <property type="match status" value="1"/>
</dbReference>
<protein>
    <recommendedName>
        <fullName evidence="1">Amidohydrolase 3 domain-containing protein</fullName>
    </recommendedName>
</protein>
<dbReference type="InterPro" id="IPR013108">
    <property type="entry name" value="Amidohydro_3"/>
</dbReference>
<dbReference type="InterPro" id="IPR032466">
    <property type="entry name" value="Metal_Hydrolase"/>
</dbReference>
<dbReference type="Gene3D" id="3.20.20.140">
    <property type="entry name" value="Metal-dependent hydrolases"/>
    <property type="match status" value="1"/>
</dbReference>
<reference evidence="2" key="1">
    <citation type="submission" date="2013-11" db="EMBL/GenBank/DDBJ databases">
        <title>Comparative genomics of Ignicoccus.</title>
        <authorList>
            <person name="Podar M."/>
        </authorList>
    </citation>
    <scope>NUCLEOTIDE SEQUENCE</scope>
    <source>
        <strain evidence="2">DSM 13166</strain>
    </source>
</reference>
<keyword evidence="3" id="KW-1185">Reference proteome</keyword>
<sequence length="397" mass="45127">MRVPAFVDTHFHLSWTARSNIELNLKEVKTVKEVLEKVKEEDERGGTYGGWIIGSLLYFKIGRSLNRWLLDEVTSLPTSIATRDGHMAIANSKAIEIANVKCGHPGVECEEGVPTGRFFDDAMLLLRSKMPDPPVKKLYQAYRKVLDELYRNGFLQIHAMTSRWFEWEIVKKMGHKVEVIPYMRSDSFVRGAPGVKLFVDGVFLYGTAMVNGKGRLMTPKEEIVKWLKRAEEENFKVALHVMGDEALDLVIEAYEEAGKPKGRMRIEHAAVTRDDQLEYLAEEEIPVSVQPGIVDSVGLEDMKALLGPLWNRFMRVKDMMEYGVKVYHGSDSPVGPWRLKDVLKYYKALSKPLDLEEVVKLMSTGWEIHGGEPRAYVEVLDDGEVIVGDELARKAER</sequence>
<dbReference type="Proteomes" id="UP001063698">
    <property type="component" value="Chromosome"/>
</dbReference>
<evidence type="ECO:0000259" key="1">
    <source>
        <dbReference type="Pfam" id="PF07969"/>
    </source>
</evidence>
<proteinExistence type="predicted"/>
<accession>A0A977PLK1</accession>
<dbReference type="Gene3D" id="3.10.310.70">
    <property type="match status" value="1"/>
</dbReference>
<evidence type="ECO:0000313" key="3">
    <source>
        <dbReference type="Proteomes" id="UP001063698"/>
    </source>
</evidence>
<dbReference type="AlphaFoldDB" id="A0A977PLK1"/>